<sequence>MNSFVLYIGRCAFEHDPTVTRSRPDPSPALDAPITLPLSFPNLIYSPFAKRVFGINKQLSLRLFTARAARAASARGAARRAWPARTFYVLMHVWAVYVRSMKHYMARISRSGGIDPLIRNSISPSAEMTARGRNAAHPPCARAQPAASSQRSRA</sequence>
<evidence type="ECO:0000313" key="2">
    <source>
        <dbReference type="EMBL" id="GBP44483.1"/>
    </source>
</evidence>
<gene>
    <name evidence="2" type="ORF">EVAR_39492_1</name>
</gene>
<dbReference type="Proteomes" id="UP000299102">
    <property type="component" value="Unassembled WGS sequence"/>
</dbReference>
<reference evidence="2 3" key="1">
    <citation type="journal article" date="2019" name="Commun. Biol.">
        <title>The bagworm genome reveals a unique fibroin gene that provides high tensile strength.</title>
        <authorList>
            <person name="Kono N."/>
            <person name="Nakamura H."/>
            <person name="Ohtoshi R."/>
            <person name="Tomita M."/>
            <person name="Numata K."/>
            <person name="Arakawa K."/>
        </authorList>
    </citation>
    <scope>NUCLEOTIDE SEQUENCE [LARGE SCALE GENOMIC DNA]</scope>
</reference>
<proteinExistence type="predicted"/>
<keyword evidence="3" id="KW-1185">Reference proteome</keyword>
<accession>A0A4C1W094</accession>
<feature type="compositionally biased region" description="Low complexity" evidence="1">
    <location>
        <begin position="138"/>
        <end position="154"/>
    </location>
</feature>
<name>A0A4C1W094_EUMVA</name>
<dbReference type="EMBL" id="BGZK01000453">
    <property type="protein sequence ID" value="GBP44483.1"/>
    <property type="molecule type" value="Genomic_DNA"/>
</dbReference>
<evidence type="ECO:0000313" key="3">
    <source>
        <dbReference type="Proteomes" id="UP000299102"/>
    </source>
</evidence>
<organism evidence="2 3">
    <name type="scientific">Eumeta variegata</name>
    <name type="common">Bagworm moth</name>
    <name type="synonym">Eumeta japonica</name>
    <dbReference type="NCBI Taxonomy" id="151549"/>
    <lineage>
        <taxon>Eukaryota</taxon>
        <taxon>Metazoa</taxon>
        <taxon>Ecdysozoa</taxon>
        <taxon>Arthropoda</taxon>
        <taxon>Hexapoda</taxon>
        <taxon>Insecta</taxon>
        <taxon>Pterygota</taxon>
        <taxon>Neoptera</taxon>
        <taxon>Endopterygota</taxon>
        <taxon>Lepidoptera</taxon>
        <taxon>Glossata</taxon>
        <taxon>Ditrysia</taxon>
        <taxon>Tineoidea</taxon>
        <taxon>Psychidae</taxon>
        <taxon>Oiketicinae</taxon>
        <taxon>Eumeta</taxon>
    </lineage>
</organism>
<protein>
    <submittedName>
        <fullName evidence="2">Uncharacterized protein</fullName>
    </submittedName>
</protein>
<comment type="caution">
    <text evidence="2">The sequence shown here is derived from an EMBL/GenBank/DDBJ whole genome shotgun (WGS) entry which is preliminary data.</text>
</comment>
<dbReference type="AlphaFoldDB" id="A0A4C1W094"/>
<feature type="region of interest" description="Disordered" evidence="1">
    <location>
        <begin position="128"/>
        <end position="154"/>
    </location>
</feature>
<evidence type="ECO:0000256" key="1">
    <source>
        <dbReference type="SAM" id="MobiDB-lite"/>
    </source>
</evidence>